<accession>A0A183ERY1</accession>
<keyword evidence="1" id="KW-0472">Membrane</keyword>
<dbReference type="AlphaFoldDB" id="A0A183ERY1"/>
<name>A0A183ERY1_9BILA</name>
<reference evidence="2 3" key="2">
    <citation type="submission" date="2018-11" db="EMBL/GenBank/DDBJ databases">
        <authorList>
            <consortium name="Pathogen Informatics"/>
        </authorList>
    </citation>
    <scope>NUCLEOTIDE SEQUENCE [LARGE SCALE GENOMIC DNA]</scope>
</reference>
<sequence length="89" mass="9932">MKLCKSSEDCRIANSTVSFCAFPALLGNMSFMRITLKRNAPVMLYVALAMINAIPCIYLDGQNICSTLIDIVFRSCSTRRVLLKNESFS</sequence>
<proteinExistence type="predicted"/>
<feature type="transmembrane region" description="Helical" evidence="1">
    <location>
        <begin position="12"/>
        <end position="36"/>
    </location>
</feature>
<dbReference type="Proteomes" id="UP000271098">
    <property type="component" value="Unassembled WGS sequence"/>
</dbReference>
<dbReference type="WBParaSite" id="GPUH_0002375201-mRNA-1">
    <property type="protein sequence ID" value="GPUH_0002375201-mRNA-1"/>
    <property type="gene ID" value="GPUH_0002375201"/>
</dbReference>
<keyword evidence="1" id="KW-1133">Transmembrane helix</keyword>
<evidence type="ECO:0000313" key="2">
    <source>
        <dbReference type="EMBL" id="VDN41868.1"/>
    </source>
</evidence>
<protein>
    <submittedName>
        <fullName evidence="4">G_PROTEIN_RECEP_F1_2 domain-containing protein</fullName>
    </submittedName>
</protein>
<reference evidence="4" key="1">
    <citation type="submission" date="2016-06" db="UniProtKB">
        <authorList>
            <consortium name="WormBaseParasite"/>
        </authorList>
    </citation>
    <scope>IDENTIFICATION</scope>
</reference>
<organism evidence="4">
    <name type="scientific">Gongylonema pulchrum</name>
    <dbReference type="NCBI Taxonomy" id="637853"/>
    <lineage>
        <taxon>Eukaryota</taxon>
        <taxon>Metazoa</taxon>
        <taxon>Ecdysozoa</taxon>
        <taxon>Nematoda</taxon>
        <taxon>Chromadorea</taxon>
        <taxon>Rhabditida</taxon>
        <taxon>Spirurina</taxon>
        <taxon>Spiruromorpha</taxon>
        <taxon>Spiruroidea</taxon>
        <taxon>Gongylonematidae</taxon>
        <taxon>Gongylonema</taxon>
    </lineage>
</organism>
<evidence type="ECO:0000313" key="4">
    <source>
        <dbReference type="WBParaSite" id="GPUH_0002375201-mRNA-1"/>
    </source>
</evidence>
<keyword evidence="3" id="KW-1185">Reference proteome</keyword>
<dbReference type="OrthoDB" id="69989at2759"/>
<feature type="transmembrane region" description="Helical" evidence="1">
    <location>
        <begin position="42"/>
        <end position="59"/>
    </location>
</feature>
<keyword evidence="1" id="KW-0812">Transmembrane</keyword>
<evidence type="ECO:0000256" key="1">
    <source>
        <dbReference type="SAM" id="Phobius"/>
    </source>
</evidence>
<evidence type="ECO:0000313" key="3">
    <source>
        <dbReference type="Proteomes" id="UP000271098"/>
    </source>
</evidence>
<dbReference type="EMBL" id="UYRT01098730">
    <property type="protein sequence ID" value="VDN41868.1"/>
    <property type="molecule type" value="Genomic_DNA"/>
</dbReference>
<gene>
    <name evidence="2" type="ORF">GPUH_LOCUS23721</name>
</gene>